<feature type="region of interest" description="Disordered" evidence="1">
    <location>
        <begin position="1"/>
        <end position="43"/>
    </location>
</feature>
<sequence>MSSLSESVFGSPSSSSPPSLSSSLFGRSSSPNESTSKRSNSLFSSQASIAIEESRAKRLKAHKLALNPITPSITHDNAEDAIQSVQSHGLALLKGALDPKAVSALLSKSKQIERKVLDKLKEKGIPYLLSHSSDADQADVEKSSHLHSLPSYSLNVFIPLHDVTESLGPTSFLPGTHSGPLSVSANSNPTLASLSTGTISPLPSPGDVLVYDYRTIHRGTANTTGTGGRGGRTRHMMYLMYSRP</sequence>
<protein>
    <recommendedName>
        <fullName evidence="4">Phytanoyl-CoA dioxygenase</fullName>
    </recommendedName>
</protein>
<evidence type="ECO:0000313" key="3">
    <source>
        <dbReference type="Proteomes" id="UP001165082"/>
    </source>
</evidence>
<accession>A0A9W6ZCB7</accession>
<dbReference type="InterPro" id="IPR051961">
    <property type="entry name" value="Fungal_Metabolite_Diox"/>
</dbReference>
<reference evidence="2" key="1">
    <citation type="submission" date="2022-07" db="EMBL/GenBank/DDBJ databases">
        <title>Genome analysis of Parmales, a sister group of diatoms, reveals the evolutionary specialization of diatoms from phago-mixotrophs to photoautotrophs.</title>
        <authorList>
            <person name="Ban H."/>
            <person name="Sato S."/>
            <person name="Yoshikawa S."/>
            <person name="Kazumasa Y."/>
            <person name="Nakamura Y."/>
            <person name="Ichinomiya M."/>
            <person name="Saitoh K."/>
            <person name="Sato N."/>
            <person name="Blanc-Mathieu R."/>
            <person name="Endo H."/>
            <person name="Kuwata A."/>
            <person name="Ogata H."/>
        </authorList>
    </citation>
    <scope>NUCLEOTIDE SEQUENCE</scope>
</reference>
<dbReference type="PANTHER" id="PTHR37563">
    <property type="entry name" value="PHYTANOYL-COA DIOXYGENASE FAMILY PROTEIN (AFU_ORTHOLOGUE AFUA_2G03330)"/>
    <property type="match status" value="1"/>
</dbReference>
<dbReference type="OrthoDB" id="420046at2759"/>
<comment type="caution">
    <text evidence="2">The sequence shown here is derived from an EMBL/GenBank/DDBJ whole genome shotgun (WGS) entry which is preliminary data.</text>
</comment>
<dbReference type="PANTHER" id="PTHR37563:SF2">
    <property type="entry name" value="PHYTANOYL-COA DIOXYGENASE FAMILY PROTEIN (AFU_ORTHOLOGUE AFUA_2G03330)"/>
    <property type="match status" value="1"/>
</dbReference>
<dbReference type="Pfam" id="PF05721">
    <property type="entry name" value="PhyH"/>
    <property type="match status" value="1"/>
</dbReference>
<feature type="non-terminal residue" evidence="2">
    <location>
        <position position="1"/>
    </location>
</feature>
<evidence type="ECO:0000256" key="1">
    <source>
        <dbReference type="SAM" id="MobiDB-lite"/>
    </source>
</evidence>
<evidence type="ECO:0000313" key="2">
    <source>
        <dbReference type="EMBL" id="GMH47530.1"/>
    </source>
</evidence>
<feature type="compositionally biased region" description="Polar residues" evidence="1">
    <location>
        <begin position="32"/>
        <end position="43"/>
    </location>
</feature>
<dbReference type="Gene3D" id="2.60.120.620">
    <property type="entry name" value="q2cbj1_9rhob like domain"/>
    <property type="match status" value="1"/>
</dbReference>
<dbReference type="AlphaFoldDB" id="A0A9W6ZCB7"/>
<evidence type="ECO:0008006" key="4">
    <source>
        <dbReference type="Google" id="ProtNLM"/>
    </source>
</evidence>
<organism evidence="2 3">
    <name type="scientific">Triparma retinervis</name>
    <dbReference type="NCBI Taxonomy" id="2557542"/>
    <lineage>
        <taxon>Eukaryota</taxon>
        <taxon>Sar</taxon>
        <taxon>Stramenopiles</taxon>
        <taxon>Ochrophyta</taxon>
        <taxon>Bolidophyceae</taxon>
        <taxon>Parmales</taxon>
        <taxon>Triparmaceae</taxon>
        <taxon>Triparma</taxon>
    </lineage>
</organism>
<feature type="compositionally biased region" description="Low complexity" evidence="1">
    <location>
        <begin position="1"/>
        <end position="31"/>
    </location>
</feature>
<dbReference type="InterPro" id="IPR008775">
    <property type="entry name" value="Phytyl_CoA_dOase-like"/>
</dbReference>
<proteinExistence type="predicted"/>
<dbReference type="EMBL" id="BRXZ01005643">
    <property type="protein sequence ID" value="GMH47530.1"/>
    <property type="molecule type" value="Genomic_DNA"/>
</dbReference>
<dbReference type="Proteomes" id="UP001165082">
    <property type="component" value="Unassembled WGS sequence"/>
</dbReference>
<gene>
    <name evidence="2" type="ORF">TrRE_jg47</name>
</gene>
<dbReference type="SUPFAM" id="SSF51197">
    <property type="entry name" value="Clavaminate synthase-like"/>
    <property type="match status" value="1"/>
</dbReference>
<name>A0A9W6ZCB7_9STRA</name>
<keyword evidence="3" id="KW-1185">Reference proteome</keyword>